<accession>A0A4D5XF81</accession>
<reference evidence="1" key="1">
    <citation type="journal article" date="2019" name="MBio">
        <title>Virus Genomes from Deep Sea Sediments Expand the Ocean Megavirome and Support Independent Origins of Viral Gigantism.</title>
        <authorList>
            <person name="Backstrom D."/>
            <person name="Yutin N."/>
            <person name="Jorgensen S.L."/>
            <person name="Dharamshi J."/>
            <person name="Homa F."/>
            <person name="Zaremba-Niedwiedzka K."/>
            <person name="Spang A."/>
            <person name="Wolf Y.I."/>
            <person name="Koonin E.V."/>
            <person name="Ettema T.J."/>
        </authorList>
    </citation>
    <scope>NUCLEOTIDE SEQUENCE</scope>
</reference>
<dbReference type="EMBL" id="MK500470">
    <property type="protein sequence ID" value="QBK90252.1"/>
    <property type="molecule type" value="Genomic_DNA"/>
</dbReference>
<evidence type="ECO:0000313" key="1">
    <source>
        <dbReference type="EMBL" id="QBK90252.1"/>
    </source>
</evidence>
<name>A0A4D5XF81_9VIRU</name>
<organism evidence="1">
    <name type="scientific">Pithovirus LCPAC102</name>
    <dbReference type="NCBI Taxonomy" id="2506587"/>
    <lineage>
        <taxon>Viruses</taxon>
        <taxon>Pithoviruses</taxon>
    </lineage>
</organism>
<proteinExistence type="predicted"/>
<protein>
    <submittedName>
        <fullName evidence="1">Uncharacterized protein</fullName>
    </submittedName>
</protein>
<sequence>MCNKIITRCSGQRKNNSRCRKTKNMEGIYYCFIHAHQENNPKQLIPLTCSGTKKDDKRCSNKGWTSKGAHFLCRHHTLNALHSENIPEYELHSENIPEYEFDVENNTNNIIKPSTSIQKLKYSVMKIRCLGFTKLFERCKNYKNKDGQYLCKHHADDTWLMSCVYRCSGMIKNNGITHRCRNEKNADKKFYCDNHLC</sequence>
<gene>
    <name evidence="1" type="ORF">LCPAC102_01650</name>
</gene>